<gene>
    <name evidence="7" type="ORF">CAUJ_LOCUS2609</name>
</gene>
<dbReference type="GO" id="GO:0040017">
    <property type="term" value="P:positive regulation of locomotion"/>
    <property type="evidence" value="ECO:0007669"/>
    <property type="project" value="UniProtKB-ARBA"/>
</dbReference>
<feature type="region of interest" description="Disordered" evidence="5">
    <location>
        <begin position="3280"/>
        <end position="3331"/>
    </location>
</feature>
<feature type="region of interest" description="Disordered" evidence="5">
    <location>
        <begin position="3072"/>
        <end position="3093"/>
    </location>
</feature>
<sequence>MDEQDGELSRLIVDASTADGVSSQVSPSMSYVTDRETVYRSGSGHATVAETHLIRSVGSQSQSYTEEHWSSEITSFVALAPPKFIQVIKAYRVLSSDTVSLVVEVASDPPAFFEWFCNERSVLQDRGRFQVAHGINITRLIAQRPEEGVYKCVARNPAGMSTSYGYITVNFDRDLQSSLEDVSETRKATVTIHQAPRFISQVPNLCVTAGSAVVIDVEVDANPPARFSWFVNGKEYRDSTNNVEMFTPSPNRSIVRFSLPIAGEYKVVASNVHGSAMSSGHVDIQKQEVRETGGLVVDISQANMTGSMNTGPRSHTSRHASSLFEQNYTQRSSSVPRGARHVESHVEKANLIDRSTISQTRTEDVEPVPQKPSRGISRRFLPEPPRFLTTLPQQITLNANEKLILSVDVSAVPAAEIMWQVNGFELKCTRNVVLLNEHNKCTLVVHPPVKQGKYKATAVNDVGSDSVVTNVTKLGEDNVEIEEPPGITEAAVTVTSSVHEDDAMSHSSFQTVRKREWIEEEIEEVTVTEDVVVPAEPEKSTEVAEKTNKVVKKQTIASRKLPFAPRIVDSPTTPIRVKSGASVTMKIVVEALPPASFIWTLNSFELKSSKKTKIINEENTSEITFSEGHPGKLSVIARNEKGEARWDGKIVLLYDVSPPRQVQQAERTEEVAEIQETQYSLQEAVIVELMPMSVKRGEMAELTMRVDERKTSPCNFSWFLNGSQLSSMEFVQIFTSEYESVLTIESVSETTSGEFVCVVENEEGQSTHSAALLLMREDDSFEMVPPDLPEESAPKIIEPLHSATFIDGQPMSLRCRITANPSAAIIWSKDDLNVEEWVLNKDVTTQVLEGGVCELLNPECFVEDGGLYKCTATNPHGTAETAAFINVEGVEYQKDREEASMSESVLTDDVHVILPPKFTEQLLAEVDSIKELGYVRLVCTIQSVVPATIFWYRDGEELTESSKYEIFQFSDGAQILTVHDANVNDAGVYTCTAESEHGVSSSSCAVDISPVDVRETDIDDDIEVVEIEVPKQEVTGTTLIEREEEEFKLLIKVADNVASTLVANVFMDAVREAVRKLVENEEDEQAAVDTSNPPHFLTSMDEFSVYENESIKMTTTVAGHPIPFVEWYFGEERMSISEKVSMSYEKGTSSITLKDVVLSQAGTYYCHATNVHGTSVLSMKLVVHPTRNIPPITIHEAEFSSAEVRTAPKPTAEEELRAAAEKISEEFAFNWTQQAVQEMGDMKKAVPPREKSPSPEETQKRLTPTLMGYDEKEQHVCDDQTTVVVHQQPQNCEQVVTVLESNVEQHQLRLTTTPSTPLKFIDFDTILQKPSTSCESIDKSFLAKSNKTANAQHRIVVLQGISNTFHNAITWSLKKVRKLVGDEETKAFADIEVVKQNERNEQVMTIIDNESIVPELLQIAAAANKLKLENVSVALIREGDRAHQELVIEYESSIDEAMPPVNTSHLVYERRPPTGPREHFWTRRSKSQVKEESQVVAVFVEVDANCPDQNVEIIATVNTPFDTSQNAEEPLNTESNYSIASELSAAPQPPKFLRKLIDCHGKVGALVQLKCVISGTPTPEVAWSVDGDPIVPNDEYDIVYEDGVCILRIKETLIEDEGEYCCEAFNSAGRTDTKCFLKLTEEEVSPVTASFNNDLAKVEAFQKFVETAETAVKVTELVQTDMLKATIKEPPIKKKSIATSTTNLMFSNQKTDARMEAFSTILEPPEEFQESFCSSASWDLIFANPFSQSEPEKISQEKSSLYEPRTPLLPQKLFYKGQEISVNSIDTTKNDEESNKKVIETCLQFNTEVEVSNGKTAMKGNANSSPSKTEFIMVDKMREIERIAQQVEDELKTLKGSTHIDNFGSVSSIEEAIFRISDQIVMQKPISEAQAQASEELLRTTLADMILNHSTNSSQQFSKPIASLKKKLADIENSLLEDQEVTEILADQKNCLRRRAKRVKRVPSAHSMRITPITTNIQEKLSQLHKMTLEREEETVEHAENDLCDVHRLFVRINEEICVISDLCKKKMTKEGADAVIHVMNSVLQHISSIISVLNVAQNIEPHAVETTVWYRFEVRTEEEEIIGIVDVEPEADLSALTPIIESEEVPELAPTPQLRNKMEEKEEAVFQENPPIAPPRRRKTPSMEPSIEKKELLQSVAPIAPPRRHRAFSTEQKRGEENSRDEPVQKEVECVLSTQFGRLDVSFSNFLEEEDSAYGLVDAHNELGLEYVIADDISSVQMFCEESDYATDTERSALLCGTVQIFNRASPAYSEFGQAESVSADIKTENVEDVVVNVELHSVPSLTSLSSISLKTFNLPTDDVSYKEEGRRTLITPTEEVSQEVSIVPKSFSDETLDVVLEEKELSQMVGSSFVDFDYNRANSANTIRETDILSDESMTHELESSQTFETFTMRREGQRRRVTGIVVYTLYYTLAANVAADNTFDVDIVQEPQKYSLSIKVVEDTIDFTSLTITSDTEDVTLDEKIMSADTLLSTSNDDLSEATTRTGITVSIVARSLKDGIYASLEEIAWGEVTMSLEAIQTSMEEESKQSSVQFNVTVSETNLEENKSLKSQMSFKSSQTSVSELDNTVSSNTISIPSYVIKLASTATITCELNNYLPQNCTIDWYCGKERIEDVGGQFDRISHDLLEVLIIRYVEPQHGDLYSLKINDDVFPVAYLIVENSADNEAQILTRPQTQFVMEGQPTVITCVVDNPDATVTWVKDKRPLRTTPRILIEHDGDGTHRIVFTTAQISDQGTYVAMTSSHSVAITMVVEELIDEKEVTVIASGTESEEEDVQEYLVPPGSTATIACELEECEQQRAIRWLRDGKDIVFCSGKAEHVQNGLKHYLVIHDAASTDSGLYSVCISNVEFRVAHLCVNTGEESDETVVPCGVIATIQCQTSDVHEKITWAKDGVVLELGGRFEARTSADGHHHELVIHDVQPSDAAVYSILIGEILTTVSRITVIESNFLSESIIEEPEVDVSLHVLSAKEQCQFDATQTLRKEHQEEAEGAVIADDRNMEGAPEAAPEAESREIIVQVLKEEPKEAGEAMEAAPMAETSEIDQIIGEKDKLEGRDEEHQMQRPEAEISERRDSVVDRPLESMTEKTQEAAPAVESLEVDQFVNGPIEEEKTIEAAIKVESSEFVIQTRQEAQEAAPEAEVPDIAEEVVREQDQKEMAENEAQVTALRAQVLEVKAQAIKQLEEKEKEQKKAQEAAPEAESSLSTVQEAMEANEEKVEDAQVAAPESQTQEIAVGAIIDHENQEKEEVRCITSEAPVVEALDVSKNDQTEENRAQEAAPEPQVPELDAQSVNEPEEKREKDIQAAASVSGISLVKVVPDQERIKELDTQAATSPAEAQKLGDHTESKQKQSEEEMEHEQEAAPVTEVPKVSIEEVLGKIEIEVEERQVAAPEIVALPVDGQEVDKTRENEIEKKQVVELETVAPQVNRELDLIVTEEEKIREAASEAEALQIPNQVAEELLSEKVEEALTELTNASLIEKTASTDVSPSSQPKDSGVEVNITVDLTFTKNSEQISSDVIVAEVVDEDGGKFNDRRYIDIIVVKSTVHGSRVNEEITLKCTFTGQPLPAVLWEKNGALLELNSNYTVTTEDGISLLRIENTKIEDTAVFTCTIANDAGYESSACRVNIHDDNLKVQKTMVQVICDRDENDVALDVVVTSPSKIDARFSFPPISRSLAEQPPYFLLPLVDKLYTRTSCAFKCIVMGIPLVLVRWLVDGVDVSDSEDYEIIFEDGVAILRVKHATKEVMTVQCIARNAQGTAKTKCTARRAASATPSDEESRSEAGEKPFFLVPLKDVCTGSTHAVIKCIVGGSPLPSVACSRDNQPFEDGITHEDGVVVIRLSDLTEEGTLISCVAQNETGECSTSCIVKRAKPNPHDSQRPVFVRNLVDKTYDNGEVALKVAVVSYPEAQLTWSQNGVNIVEDDEHSMTCEDGIGILRATGLRGGECRFSCTARNEHGDLETTSDFVQLRVVCEENGFISFSWYCDDIEIVENSEHHKVTAEGIASTLQSSVLGSHKYRCDVSNSFGKVTTECIVSKHSQPHDIKADIVLLKNSQSIYASLGSMIDRNEETSMRAVTETDIPMNVVWKADGRPVHEKN</sequence>
<feature type="compositionally biased region" description="Basic and acidic residues" evidence="5">
    <location>
        <begin position="3359"/>
        <end position="3372"/>
    </location>
</feature>
<feature type="domain" description="Ig-like" evidence="6">
    <location>
        <begin position="3568"/>
        <end position="3646"/>
    </location>
</feature>
<dbReference type="GO" id="GO:0045989">
    <property type="term" value="P:positive regulation of striated muscle contraction"/>
    <property type="evidence" value="ECO:0007669"/>
    <property type="project" value="UniProtKB-ARBA"/>
</dbReference>
<dbReference type="GO" id="GO:0019899">
    <property type="term" value="F:enzyme binding"/>
    <property type="evidence" value="ECO:0007669"/>
    <property type="project" value="UniProtKB-ARBA"/>
</dbReference>
<evidence type="ECO:0000313" key="8">
    <source>
        <dbReference type="Proteomes" id="UP000835052"/>
    </source>
</evidence>
<dbReference type="InterPro" id="IPR003598">
    <property type="entry name" value="Ig_sub2"/>
</dbReference>
<feature type="domain" description="Ig-like" evidence="6">
    <location>
        <begin position="2673"/>
        <end position="2769"/>
    </location>
</feature>
<feature type="region of interest" description="Disordered" evidence="5">
    <location>
        <begin position="2164"/>
        <end position="2186"/>
    </location>
</feature>
<keyword evidence="3" id="KW-1015">Disulfide bond</keyword>
<organism evidence="7 8">
    <name type="scientific">Caenorhabditis auriculariae</name>
    <dbReference type="NCBI Taxonomy" id="2777116"/>
    <lineage>
        <taxon>Eukaryota</taxon>
        <taxon>Metazoa</taxon>
        <taxon>Ecdysozoa</taxon>
        <taxon>Nematoda</taxon>
        <taxon>Chromadorea</taxon>
        <taxon>Rhabditida</taxon>
        <taxon>Rhabditina</taxon>
        <taxon>Rhabditomorpha</taxon>
        <taxon>Rhabditoidea</taxon>
        <taxon>Rhabditidae</taxon>
        <taxon>Peloderinae</taxon>
        <taxon>Caenorhabditis</taxon>
    </lineage>
</organism>
<feature type="domain" description="Ig-like" evidence="6">
    <location>
        <begin position="1550"/>
        <end position="1640"/>
    </location>
</feature>
<feature type="domain" description="Ig-like" evidence="6">
    <location>
        <begin position="916"/>
        <end position="1009"/>
    </location>
</feature>
<evidence type="ECO:0000313" key="7">
    <source>
        <dbReference type="EMBL" id="CAD6186690.1"/>
    </source>
</evidence>
<dbReference type="FunFam" id="2.60.40.10:FF:000107">
    <property type="entry name" value="Myosin, light chain kinase a"/>
    <property type="match status" value="1"/>
</dbReference>
<feature type="compositionally biased region" description="Basic and acidic residues" evidence="5">
    <location>
        <begin position="3282"/>
        <end position="3294"/>
    </location>
</feature>
<dbReference type="GO" id="GO:0060298">
    <property type="term" value="P:positive regulation of sarcomere organization"/>
    <property type="evidence" value="ECO:0007669"/>
    <property type="project" value="UniProtKB-ARBA"/>
</dbReference>
<dbReference type="CDD" id="cd00096">
    <property type="entry name" value="Ig"/>
    <property type="match status" value="5"/>
</dbReference>
<feature type="domain" description="Ig-like" evidence="6">
    <location>
        <begin position="794"/>
        <end position="886"/>
    </location>
</feature>
<keyword evidence="8" id="KW-1185">Reference proteome</keyword>
<dbReference type="InterPro" id="IPR013783">
    <property type="entry name" value="Ig-like_fold"/>
</dbReference>
<evidence type="ECO:0000256" key="1">
    <source>
        <dbReference type="ARBA" id="ARBA00004161"/>
    </source>
</evidence>
<feature type="region of interest" description="Disordered" evidence="5">
    <location>
        <begin position="3205"/>
        <end position="3248"/>
    </location>
</feature>
<feature type="domain" description="Ig-like" evidence="6">
    <location>
        <begin position="3699"/>
        <end position="3800"/>
    </location>
</feature>
<feature type="compositionally biased region" description="Low complexity" evidence="5">
    <location>
        <begin position="3783"/>
        <end position="3792"/>
    </location>
</feature>
<keyword evidence="2" id="KW-0963">Cytoplasm</keyword>
<proteinExistence type="predicted"/>
<evidence type="ECO:0000256" key="5">
    <source>
        <dbReference type="SAM" id="MobiDB-lite"/>
    </source>
</evidence>
<feature type="compositionally biased region" description="Basic and acidic residues" evidence="5">
    <location>
        <begin position="1242"/>
        <end position="1260"/>
    </location>
</feature>
<feature type="domain" description="Ig-like" evidence="6">
    <location>
        <begin position="196"/>
        <end position="285"/>
    </location>
</feature>
<dbReference type="InterPro" id="IPR003599">
    <property type="entry name" value="Ig_sub"/>
</dbReference>
<protein>
    <recommendedName>
        <fullName evidence="6">Ig-like domain-containing protein</fullName>
    </recommendedName>
</protein>
<feature type="region of interest" description="Disordered" evidence="5">
    <location>
        <begin position="3345"/>
        <end position="3384"/>
    </location>
</feature>
<feature type="domain" description="Ig-like" evidence="6">
    <location>
        <begin position="1094"/>
        <end position="1182"/>
    </location>
</feature>
<evidence type="ECO:0000259" key="6">
    <source>
        <dbReference type="PROSITE" id="PS50835"/>
    </source>
</evidence>
<dbReference type="PANTHER" id="PTHR47633:SF3">
    <property type="entry name" value="STRIATED MUSCLE PREFERENTIALLY EXPRESSED PROTEIN KINASE"/>
    <property type="match status" value="1"/>
</dbReference>
<evidence type="ECO:0000256" key="3">
    <source>
        <dbReference type="ARBA" id="ARBA00023157"/>
    </source>
</evidence>
<comment type="subcellular location">
    <subcellularLocation>
        <location evidence="1">Cytoplasm</location>
        <location evidence="1">Myofibril</location>
        <location evidence="1">Sarcomere</location>
        <location evidence="1">A band</location>
    </subcellularLocation>
</comment>
<feature type="domain" description="Ig-like" evidence="6">
    <location>
        <begin position="82"/>
        <end position="168"/>
    </location>
</feature>
<feature type="region of interest" description="Disordered" evidence="5">
    <location>
        <begin position="2122"/>
        <end position="2146"/>
    </location>
</feature>
<dbReference type="Pfam" id="PF07679">
    <property type="entry name" value="I-set"/>
    <property type="match status" value="10"/>
</dbReference>
<feature type="region of interest" description="Disordered" evidence="5">
    <location>
        <begin position="3783"/>
        <end position="3802"/>
    </location>
</feature>
<dbReference type="PANTHER" id="PTHR47633">
    <property type="entry name" value="IMMUNOGLOBULIN"/>
    <property type="match status" value="1"/>
</dbReference>
<evidence type="ECO:0000256" key="2">
    <source>
        <dbReference type="ARBA" id="ARBA00022490"/>
    </source>
</evidence>
<dbReference type="GO" id="GO:0031672">
    <property type="term" value="C:A band"/>
    <property type="evidence" value="ECO:0007669"/>
    <property type="project" value="UniProtKB-SubCell"/>
</dbReference>
<dbReference type="EMBL" id="CAJGYM010000005">
    <property type="protein sequence ID" value="CAD6186690.1"/>
    <property type="molecule type" value="Genomic_DNA"/>
</dbReference>
<dbReference type="OrthoDB" id="5969272at2759"/>
<reference evidence="7" key="1">
    <citation type="submission" date="2020-10" db="EMBL/GenBank/DDBJ databases">
        <authorList>
            <person name="Kikuchi T."/>
        </authorList>
    </citation>
    <scope>NUCLEOTIDE SEQUENCE</scope>
    <source>
        <strain evidence="7">NKZ352</strain>
    </source>
</reference>
<keyword evidence="4" id="KW-0393">Immunoglobulin domain</keyword>
<dbReference type="GO" id="GO:0004674">
    <property type="term" value="F:protein serine/threonine kinase activity"/>
    <property type="evidence" value="ECO:0007669"/>
    <property type="project" value="UniProtKB-KW"/>
</dbReference>
<dbReference type="Proteomes" id="UP000835052">
    <property type="component" value="Unassembled WGS sequence"/>
</dbReference>
<dbReference type="InterPro" id="IPR013098">
    <property type="entry name" value="Ig_I-set"/>
</dbReference>
<dbReference type="FunFam" id="2.60.40.10:FF:000425">
    <property type="entry name" value="Myosin light chain kinase"/>
    <property type="match status" value="2"/>
</dbReference>
<feature type="domain" description="Ig-like" evidence="6">
    <location>
        <begin position="683"/>
        <end position="773"/>
    </location>
</feature>
<feature type="domain" description="Ig-like" evidence="6">
    <location>
        <begin position="2779"/>
        <end position="2888"/>
    </location>
</feature>
<dbReference type="InterPro" id="IPR036179">
    <property type="entry name" value="Ig-like_dom_sf"/>
</dbReference>
<dbReference type="Gene3D" id="2.60.40.10">
    <property type="entry name" value="Immunoglobulins"/>
    <property type="match status" value="16"/>
</dbReference>
<dbReference type="PROSITE" id="PS50835">
    <property type="entry name" value="IG_LIKE"/>
    <property type="match status" value="11"/>
</dbReference>
<dbReference type="SUPFAM" id="SSF48726">
    <property type="entry name" value="Immunoglobulin"/>
    <property type="match status" value="17"/>
</dbReference>
<evidence type="ECO:0000256" key="4">
    <source>
        <dbReference type="ARBA" id="ARBA00023319"/>
    </source>
</evidence>
<feature type="region of interest" description="Disordered" evidence="5">
    <location>
        <begin position="1242"/>
        <end position="1262"/>
    </location>
</feature>
<name>A0A8S1H070_9PELO</name>
<dbReference type="InterPro" id="IPR007110">
    <property type="entry name" value="Ig-like_dom"/>
</dbReference>
<comment type="caution">
    <text evidence="7">The sequence shown here is derived from an EMBL/GenBank/DDBJ whole genome shotgun (WGS) entry which is preliminary data.</text>
</comment>
<dbReference type="SMART" id="SM00408">
    <property type="entry name" value="IGc2"/>
    <property type="match status" value="8"/>
</dbReference>
<dbReference type="SMART" id="SM00409">
    <property type="entry name" value="IG"/>
    <property type="match status" value="13"/>
</dbReference>
<feature type="compositionally biased region" description="Basic and acidic residues" evidence="5">
    <location>
        <begin position="2172"/>
        <end position="2186"/>
    </location>
</feature>
<accession>A0A8S1H070</accession>
<feature type="region of interest" description="Disordered" evidence="5">
    <location>
        <begin position="359"/>
        <end position="381"/>
    </location>
</feature>